<evidence type="ECO:0000256" key="1">
    <source>
        <dbReference type="ARBA" id="ARBA00004370"/>
    </source>
</evidence>
<dbReference type="OrthoDB" id="532905at2759"/>
<keyword evidence="10" id="KW-0675">Receptor</keyword>
<dbReference type="AlphaFoldDB" id="A0A2J8A071"/>
<dbReference type="InterPro" id="IPR018297">
    <property type="entry name" value="A/G_cyclase_CS"/>
</dbReference>
<dbReference type="PANTHER" id="PTHR11920:SF335">
    <property type="entry name" value="GUANYLATE CYCLASE"/>
    <property type="match status" value="1"/>
</dbReference>
<dbReference type="InterPro" id="IPR001054">
    <property type="entry name" value="A/G_cyclase"/>
</dbReference>
<feature type="domain" description="Guanylate cyclase" evidence="9">
    <location>
        <begin position="261"/>
        <end position="462"/>
    </location>
</feature>
<evidence type="ECO:0000256" key="3">
    <source>
        <dbReference type="ARBA" id="ARBA00022741"/>
    </source>
</evidence>
<keyword evidence="5" id="KW-0472">Membrane</keyword>
<dbReference type="GO" id="GO:0004016">
    <property type="term" value="F:adenylate cyclase activity"/>
    <property type="evidence" value="ECO:0007669"/>
    <property type="project" value="TreeGrafter"/>
</dbReference>
<evidence type="ECO:0000256" key="6">
    <source>
        <dbReference type="ARBA" id="ARBA00023239"/>
    </source>
</evidence>
<dbReference type="PANTHER" id="PTHR11920">
    <property type="entry name" value="GUANYLYL CYCLASE"/>
    <property type="match status" value="1"/>
</dbReference>
<dbReference type="Pfam" id="PF00211">
    <property type="entry name" value="Guanylate_cyc"/>
    <property type="match status" value="1"/>
</dbReference>
<keyword evidence="11" id="KW-1185">Reference proteome</keyword>
<keyword evidence="3" id="KW-0547">Nucleotide-binding</keyword>
<dbReference type="GO" id="GO:0035556">
    <property type="term" value="P:intracellular signal transduction"/>
    <property type="evidence" value="ECO:0007669"/>
    <property type="project" value="InterPro"/>
</dbReference>
<dbReference type="SMART" id="SM00044">
    <property type="entry name" value="CYCc"/>
    <property type="match status" value="1"/>
</dbReference>
<dbReference type="GO" id="GO:0007168">
    <property type="term" value="P:receptor guanylyl cyclase signaling pathway"/>
    <property type="evidence" value="ECO:0007669"/>
    <property type="project" value="TreeGrafter"/>
</dbReference>
<evidence type="ECO:0000259" key="9">
    <source>
        <dbReference type="PROSITE" id="PS50125"/>
    </source>
</evidence>
<dbReference type="Gene3D" id="3.30.70.1230">
    <property type="entry name" value="Nucleotide cyclase"/>
    <property type="match status" value="1"/>
</dbReference>
<feature type="region of interest" description="Disordered" evidence="8">
    <location>
        <begin position="176"/>
        <end position="230"/>
    </location>
</feature>
<comment type="caution">
    <text evidence="10">The sequence shown here is derived from an EMBL/GenBank/DDBJ whole genome shotgun (WGS) entry which is preliminary data.</text>
</comment>
<evidence type="ECO:0000256" key="7">
    <source>
        <dbReference type="RuleBase" id="RU000405"/>
    </source>
</evidence>
<dbReference type="EMBL" id="PGGS01000273">
    <property type="protein sequence ID" value="PNH05888.1"/>
    <property type="molecule type" value="Genomic_DNA"/>
</dbReference>
<keyword evidence="4" id="KW-1133">Transmembrane helix</keyword>
<dbReference type="InterPro" id="IPR029787">
    <property type="entry name" value="Nucleotide_cyclase"/>
</dbReference>
<name>A0A2J8A071_9CHLO</name>
<dbReference type="GO" id="GO:0001653">
    <property type="term" value="F:peptide receptor activity"/>
    <property type="evidence" value="ECO:0007669"/>
    <property type="project" value="TreeGrafter"/>
</dbReference>
<comment type="similarity">
    <text evidence="7">Belongs to the adenylyl cyclase class-4/guanylyl cyclase family.</text>
</comment>
<dbReference type="SUPFAM" id="SSF55073">
    <property type="entry name" value="Nucleotide cyclase"/>
    <property type="match status" value="1"/>
</dbReference>
<gene>
    <name evidence="10" type="ORF">TSOC_007807</name>
</gene>
<evidence type="ECO:0000256" key="8">
    <source>
        <dbReference type="SAM" id="MobiDB-lite"/>
    </source>
</evidence>
<evidence type="ECO:0000256" key="2">
    <source>
        <dbReference type="ARBA" id="ARBA00022692"/>
    </source>
</evidence>
<organism evidence="10 11">
    <name type="scientific">Tetrabaena socialis</name>
    <dbReference type="NCBI Taxonomy" id="47790"/>
    <lineage>
        <taxon>Eukaryota</taxon>
        <taxon>Viridiplantae</taxon>
        <taxon>Chlorophyta</taxon>
        <taxon>core chlorophytes</taxon>
        <taxon>Chlorophyceae</taxon>
        <taxon>CS clade</taxon>
        <taxon>Chlamydomonadales</taxon>
        <taxon>Tetrabaenaceae</taxon>
        <taxon>Tetrabaena</taxon>
    </lineage>
</organism>
<dbReference type="CDD" id="cd07302">
    <property type="entry name" value="CHD"/>
    <property type="match status" value="1"/>
</dbReference>
<keyword evidence="6 7" id="KW-0456">Lyase</keyword>
<dbReference type="GO" id="GO:0004383">
    <property type="term" value="F:guanylate cyclase activity"/>
    <property type="evidence" value="ECO:0007669"/>
    <property type="project" value="TreeGrafter"/>
</dbReference>
<comment type="subcellular location">
    <subcellularLocation>
        <location evidence="1">Membrane</location>
    </subcellularLocation>
</comment>
<dbReference type="PROSITE" id="PS50125">
    <property type="entry name" value="GUANYLATE_CYCLASE_2"/>
    <property type="match status" value="1"/>
</dbReference>
<dbReference type="GO" id="GO:0000166">
    <property type="term" value="F:nucleotide binding"/>
    <property type="evidence" value="ECO:0007669"/>
    <property type="project" value="UniProtKB-KW"/>
</dbReference>
<keyword evidence="2" id="KW-0812">Transmembrane</keyword>
<protein>
    <submittedName>
        <fullName evidence="10">Atrial natriuretic peptide receptor 2</fullName>
    </submittedName>
</protein>
<dbReference type="InterPro" id="IPR050401">
    <property type="entry name" value="Cyclic_nucleotide_synthase"/>
</dbReference>
<accession>A0A2J8A071</accession>
<evidence type="ECO:0000256" key="4">
    <source>
        <dbReference type="ARBA" id="ARBA00022989"/>
    </source>
</evidence>
<dbReference type="Proteomes" id="UP000236333">
    <property type="component" value="Unassembled WGS sequence"/>
</dbReference>
<sequence>MTASESALEQFKSVGFPSRSLHSLLFQDLADAVVLFRESDGLLVESNAASQRLLGPAVTHLAVLFSSDPAALEEIALTLSQGGMWRGVKATKLKSVQMRAGVCAEVVAPATKMVVPDLRIWSILSNTTWHDVSARMWAERQLACVVEAEHELLENIFPIHVIEHIALMAATAAAATPEKQQQQQQQQQQLQQQQNPDGGGGGGDGDQLDSQADCSGWQRSSVGPHTSRRGGSALAAAAAAAAQPITGDSFLHLATSHSALTLLFCDIQGFTNMCGVVKPAVVMVGDGYGGAAAVAKGGCGAPSVLRQHQSACYRHCRDNARRPITNGRPPPPHTLAPPQQAFLNDLYTRLDGLLDGFGVYKVETIGDCYVAAGGLMRVDEQTGAVTVRSEDVDPQHASRTVRFAKVGALLAAAASVRLPHTGEPVRLRVGIHSGPAMSGVVGTRMPRFCLFGDTVNTASRMESTGEAGAIHVSQATRDLCPDEPWEPTGGVEVKGKGRMLTYLLRSAAEAESCAPQYGAHQ</sequence>
<proteinExistence type="inferred from homology"/>
<reference evidence="10 11" key="1">
    <citation type="journal article" date="2017" name="Mol. Biol. Evol.">
        <title>The 4-celled Tetrabaena socialis nuclear genome reveals the essential components for genetic control of cell number at the origin of multicellularity in the volvocine lineage.</title>
        <authorList>
            <person name="Featherston J."/>
            <person name="Arakaki Y."/>
            <person name="Hanschen E.R."/>
            <person name="Ferris P.J."/>
            <person name="Michod R.E."/>
            <person name="Olson B.J.S.C."/>
            <person name="Nozaki H."/>
            <person name="Durand P.M."/>
        </authorList>
    </citation>
    <scope>NUCLEOTIDE SEQUENCE [LARGE SCALE GENOMIC DNA]</scope>
    <source>
        <strain evidence="10 11">NIES-571</strain>
    </source>
</reference>
<evidence type="ECO:0000313" key="11">
    <source>
        <dbReference type="Proteomes" id="UP000236333"/>
    </source>
</evidence>
<dbReference type="PROSITE" id="PS00452">
    <property type="entry name" value="GUANYLATE_CYCLASE_1"/>
    <property type="match status" value="1"/>
</dbReference>
<dbReference type="GO" id="GO:0005886">
    <property type="term" value="C:plasma membrane"/>
    <property type="evidence" value="ECO:0007669"/>
    <property type="project" value="TreeGrafter"/>
</dbReference>
<evidence type="ECO:0000256" key="5">
    <source>
        <dbReference type="ARBA" id="ARBA00023136"/>
    </source>
</evidence>
<feature type="compositionally biased region" description="Low complexity" evidence="8">
    <location>
        <begin position="176"/>
        <end position="196"/>
    </location>
</feature>
<evidence type="ECO:0000313" key="10">
    <source>
        <dbReference type="EMBL" id="PNH05888.1"/>
    </source>
</evidence>